<accession>A0A199XQT4</accession>
<reference evidence="1 2" key="1">
    <citation type="submission" date="2016-06" db="EMBL/GenBank/DDBJ databases">
        <title>Draft genome sequence of Flavobacterium succinicans strain DD5b.</title>
        <authorList>
            <person name="Poehlein A."/>
            <person name="Daniel R."/>
            <person name="Simeonova D.D."/>
        </authorList>
    </citation>
    <scope>NUCLEOTIDE SEQUENCE [LARGE SCALE GENOMIC DNA]</scope>
    <source>
        <strain evidence="1 2">DD5b</strain>
    </source>
</reference>
<dbReference type="OrthoDB" id="6631788at2"/>
<evidence type="ECO:0000313" key="1">
    <source>
        <dbReference type="EMBL" id="OAZ04010.1"/>
    </source>
</evidence>
<dbReference type="RefSeq" id="WP_064715500.1">
    <property type="nucleotide sequence ID" value="NZ_JMTM01000046.1"/>
</dbReference>
<evidence type="ECO:0000313" key="2">
    <source>
        <dbReference type="Proteomes" id="UP000093807"/>
    </source>
</evidence>
<name>A0A199XQT4_9FLAO</name>
<protein>
    <submittedName>
        <fullName evidence="1">NUMOD4 motif protein</fullName>
    </submittedName>
</protein>
<dbReference type="Gene3D" id="3.90.75.20">
    <property type="match status" value="1"/>
</dbReference>
<dbReference type="PATRIC" id="fig|29536.5.peg.1784"/>
<gene>
    <name evidence="1" type="ORF">FLB_17000</name>
</gene>
<proteinExistence type="predicted"/>
<comment type="caution">
    <text evidence="1">The sequence shown here is derived from an EMBL/GenBank/DDBJ whole genome shotgun (WGS) entry which is preliminary data.</text>
</comment>
<dbReference type="SUPFAM" id="SSF54060">
    <property type="entry name" value="His-Me finger endonucleases"/>
    <property type="match status" value="1"/>
</dbReference>
<dbReference type="Proteomes" id="UP000093807">
    <property type="component" value="Unassembled WGS sequence"/>
</dbReference>
<organism evidence="1 2">
    <name type="scientific">Flavobacterium succinicans</name>
    <dbReference type="NCBI Taxonomy" id="29536"/>
    <lineage>
        <taxon>Bacteria</taxon>
        <taxon>Pseudomonadati</taxon>
        <taxon>Bacteroidota</taxon>
        <taxon>Flavobacteriia</taxon>
        <taxon>Flavobacteriales</taxon>
        <taxon>Flavobacteriaceae</taxon>
        <taxon>Flavobacterium</taxon>
    </lineage>
</organism>
<keyword evidence="2" id="KW-1185">Reference proteome</keyword>
<sequence>MIRLYPNEQVKEFDVHESLQLRYAITSRGRLISFKDRIEEGRELKGSMIDGYRIFRYKINTGEKPVNRHLFFYKLIAEHFIPKQSEDQVHVLHLDYVRDNDSLRNLKWATREEFLEHNRKSPHVIQARKNLLEHNIKSDGRKLTVTKVMRIKKMLQNPNRKTRIKMIAKQFGVSEMQIFRIKSGENWGHIVV</sequence>
<dbReference type="EMBL" id="JMTM01000046">
    <property type="protein sequence ID" value="OAZ04010.1"/>
    <property type="molecule type" value="Genomic_DNA"/>
</dbReference>
<dbReference type="AlphaFoldDB" id="A0A199XQT4"/>
<dbReference type="InterPro" id="IPR044925">
    <property type="entry name" value="His-Me_finger_sf"/>
</dbReference>